<dbReference type="Gene3D" id="3.50.50.60">
    <property type="entry name" value="FAD/NAD(P)-binding domain"/>
    <property type="match status" value="1"/>
</dbReference>
<dbReference type="Gene3D" id="3.30.9.10">
    <property type="entry name" value="D-Amino Acid Oxidase, subunit A, domain 2"/>
    <property type="match status" value="1"/>
</dbReference>
<comment type="caution">
    <text evidence="6">The sequence shown here is derived from an EMBL/GenBank/DDBJ whole genome shotgun (WGS) entry which is preliminary data.</text>
</comment>
<comment type="cofactor">
    <cofactor evidence="1">
        <name>FAD</name>
        <dbReference type="ChEBI" id="CHEBI:57692"/>
    </cofactor>
</comment>
<accession>A0ABU9EA95</accession>
<dbReference type="InterPro" id="IPR036188">
    <property type="entry name" value="FAD/NAD-bd_sf"/>
</dbReference>
<keyword evidence="3" id="KW-0274">FAD</keyword>
<evidence type="ECO:0000256" key="1">
    <source>
        <dbReference type="ARBA" id="ARBA00001974"/>
    </source>
</evidence>
<reference evidence="6 7" key="1">
    <citation type="submission" date="2024-02" db="EMBL/GenBank/DDBJ databases">
        <title>A novel Gemmatimonadota bacterium.</title>
        <authorList>
            <person name="Du Z.-J."/>
            <person name="Ye Y.-Q."/>
        </authorList>
    </citation>
    <scope>NUCLEOTIDE SEQUENCE [LARGE SCALE GENOMIC DNA]</scope>
    <source>
        <strain evidence="6 7">DH-20</strain>
    </source>
</reference>
<dbReference type="PANTHER" id="PTHR10961">
    <property type="entry name" value="PEROXISOMAL SARCOSINE OXIDASE"/>
    <property type="match status" value="1"/>
</dbReference>
<evidence type="ECO:0000313" key="6">
    <source>
        <dbReference type="EMBL" id="MEK9501660.1"/>
    </source>
</evidence>
<gene>
    <name evidence="6" type="ORF">WI372_11775</name>
</gene>
<dbReference type="GO" id="GO:0016491">
    <property type="term" value="F:oxidoreductase activity"/>
    <property type="evidence" value="ECO:0007669"/>
    <property type="project" value="UniProtKB-KW"/>
</dbReference>
<dbReference type="PANTHER" id="PTHR10961:SF46">
    <property type="entry name" value="PEROXISOMAL SARCOSINE OXIDASE"/>
    <property type="match status" value="1"/>
</dbReference>
<keyword evidence="7" id="KW-1185">Reference proteome</keyword>
<dbReference type="PROSITE" id="PS51318">
    <property type="entry name" value="TAT"/>
    <property type="match status" value="1"/>
</dbReference>
<evidence type="ECO:0000256" key="2">
    <source>
        <dbReference type="ARBA" id="ARBA00022630"/>
    </source>
</evidence>
<evidence type="ECO:0000256" key="3">
    <source>
        <dbReference type="ARBA" id="ARBA00022827"/>
    </source>
</evidence>
<protein>
    <submittedName>
        <fullName evidence="6">FAD-binding oxidoreductase</fullName>
        <ecNumber evidence="6">1.-.-.-</ecNumber>
    </submittedName>
</protein>
<dbReference type="InterPro" id="IPR006076">
    <property type="entry name" value="FAD-dep_OxRdtase"/>
</dbReference>
<dbReference type="EMBL" id="JBBHLI010000006">
    <property type="protein sequence ID" value="MEK9501660.1"/>
    <property type="molecule type" value="Genomic_DNA"/>
</dbReference>
<dbReference type="EC" id="1.-.-.-" evidence="6"/>
<proteinExistence type="predicted"/>
<evidence type="ECO:0000256" key="4">
    <source>
        <dbReference type="ARBA" id="ARBA00023002"/>
    </source>
</evidence>
<sequence>MTVDRRRFLELTGAGTGAVLTGLSVGEAAAESPKRAPLVRSGQAPDVCIVGAGTFGLWTALHLQRQGASVQVVDLYGPGNSRATSGGETRGVRTSYGDRAHGVQWGRWANEAIRRWKAWDEEHAGGAVAPFFYTTGDLILRPEMEPYLERTMALWDELGIEYEQPSMDVVAREFPQIRSDDMAVALYEPQAGVVRARRVMESVAAVFQREGGTITIGRAAPGAVADGRLANITVEGGDAISADIFQWACGPWLSKVLPNPMENRLRIPMGHVFYFGTPPGDTSYNWPNFPSYGVPGCTGWPALPPDHRGFRVRTGGRSPEDPDVSERGRIPEDGFQRGIDFVRERFPALADAPILETRACHYESSITRNFIVDRHPDWQNAWITGGGSAEAFKQGPVLGEYIAHRILGDDREPELAEGFALSEETFEPSDQE</sequence>
<dbReference type="InterPro" id="IPR006311">
    <property type="entry name" value="TAT_signal"/>
</dbReference>
<evidence type="ECO:0000313" key="7">
    <source>
        <dbReference type="Proteomes" id="UP001484239"/>
    </source>
</evidence>
<evidence type="ECO:0000259" key="5">
    <source>
        <dbReference type="Pfam" id="PF01266"/>
    </source>
</evidence>
<feature type="domain" description="FAD dependent oxidoreductase" evidence="5">
    <location>
        <begin position="46"/>
        <end position="405"/>
    </location>
</feature>
<dbReference type="RefSeq" id="WP_405281309.1">
    <property type="nucleotide sequence ID" value="NZ_CP144380.1"/>
</dbReference>
<dbReference type="Pfam" id="PF01266">
    <property type="entry name" value="DAO"/>
    <property type="match status" value="1"/>
</dbReference>
<keyword evidence="4 6" id="KW-0560">Oxidoreductase</keyword>
<dbReference type="Proteomes" id="UP001484239">
    <property type="component" value="Unassembled WGS sequence"/>
</dbReference>
<keyword evidence="2" id="KW-0285">Flavoprotein</keyword>
<dbReference type="InterPro" id="IPR045170">
    <property type="entry name" value="MTOX"/>
</dbReference>
<name>A0ABU9EA95_9BACT</name>
<organism evidence="6 7">
    <name type="scientific">Gaopeijia maritima</name>
    <dbReference type="NCBI Taxonomy" id="3119007"/>
    <lineage>
        <taxon>Bacteria</taxon>
        <taxon>Pseudomonadati</taxon>
        <taxon>Gemmatimonadota</taxon>
        <taxon>Longimicrobiia</taxon>
        <taxon>Gaopeijiales</taxon>
        <taxon>Gaopeijiaceae</taxon>
        <taxon>Gaopeijia</taxon>
    </lineage>
</organism>
<dbReference type="SUPFAM" id="SSF51905">
    <property type="entry name" value="FAD/NAD(P)-binding domain"/>
    <property type="match status" value="1"/>
</dbReference>